<evidence type="ECO:0000256" key="2">
    <source>
        <dbReference type="ARBA" id="ARBA00022801"/>
    </source>
</evidence>
<evidence type="ECO:0000313" key="5">
    <source>
        <dbReference type="Proteomes" id="UP000190367"/>
    </source>
</evidence>
<sequence length="146" mass="15898">MHNIEPLAPEIAQRVRDSFGRQKMMALYGASLTGIGKGYVEISMPPSEIALRPSGIFHGSAIAGLTDVVAGYCAATIPVEDPYFVTVEFKINFLNQAKGELLIGRGKTIKAGATLTIIQTDLYTRSDERETHVATALVTMMQIKKR</sequence>
<dbReference type="SUPFAM" id="SSF54637">
    <property type="entry name" value="Thioesterase/thiol ester dehydrase-isomerase"/>
    <property type="match status" value="1"/>
</dbReference>
<evidence type="ECO:0000256" key="1">
    <source>
        <dbReference type="ARBA" id="ARBA00008324"/>
    </source>
</evidence>
<dbReference type="InterPro" id="IPR039298">
    <property type="entry name" value="ACOT13"/>
</dbReference>
<dbReference type="RefSeq" id="WP_078670385.1">
    <property type="nucleotide sequence ID" value="NZ_FUWZ01000003.1"/>
</dbReference>
<protein>
    <submittedName>
        <fullName evidence="4">Uncharacterized domain 1-containing protein</fullName>
    </submittedName>
</protein>
<dbReference type="STRING" id="634771.SAMN04488128_1035"/>
<dbReference type="PANTHER" id="PTHR21660">
    <property type="entry name" value="THIOESTERASE SUPERFAMILY MEMBER-RELATED"/>
    <property type="match status" value="1"/>
</dbReference>
<dbReference type="OrthoDB" id="9806185at2"/>
<dbReference type="CDD" id="cd03443">
    <property type="entry name" value="PaaI_thioesterase"/>
    <property type="match status" value="1"/>
</dbReference>
<dbReference type="InterPro" id="IPR003736">
    <property type="entry name" value="PAAI_dom"/>
</dbReference>
<name>A0A1T4SK02_9BACT</name>
<keyword evidence="2" id="KW-0378">Hydrolase</keyword>
<gene>
    <name evidence="4" type="ORF">SAMN04488128_1035</name>
</gene>
<dbReference type="Gene3D" id="3.10.129.10">
    <property type="entry name" value="Hotdog Thioesterase"/>
    <property type="match status" value="1"/>
</dbReference>
<feature type="domain" description="Thioesterase" evidence="3">
    <location>
        <begin position="55"/>
        <end position="128"/>
    </location>
</feature>
<dbReference type="GO" id="GO:0047617">
    <property type="term" value="F:fatty acyl-CoA hydrolase activity"/>
    <property type="evidence" value="ECO:0007669"/>
    <property type="project" value="InterPro"/>
</dbReference>
<proteinExistence type="inferred from homology"/>
<dbReference type="Proteomes" id="UP000190367">
    <property type="component" value="Unassembled WGS sequence"/>
</dbReference>
<dbReference type="InterPro" id="IPR006683">
    <property type="entry name" value="Thioestr_dom"/>
</dbReference>
<dbReference type="AlphaFoldDB" id="A0A1T4SK02"/>
<dbReference type="InterPro" id="IPR029069">
    <property type="entry name" value="HotDog_dom_sf"/>
</dbReference>
<comment type="similarity">
    <text evidence="1">Belongs to the thioesterase PaaI family.</text>
</comment>
<dbReference type="Pfam" id="PF03061">
    <property type="entry name" value="4HBT"/>
    <property type="match status" value="1"/>
</dbReference>
<reference evidence="5" key="1">
    <citation type="submission" date="2017-02" db="EMBL/GenBank/DDBJ databases">
        <authorList>
            <person name="Varghese N."/>
            <person name="Submissions S."/>
        </authorList>
    </citation>
    <scope>NUCLEOTIDE SEQUENCE [LARGE SCALE GENOMIC DNA]</scope>
    <source>
        <strain evidence="5">DSM 22224</strain>
    </source>
</reference>
<dbReference type="EMBL" id="FUWZ01000003">
    <property type="protein sequence ID" value="SKA28539.1"/>
    <property type="molecule type" value="Genomic_DNA"/>
</dbReference>
<evidence type="ECO:0000259" key="3">
    <source>
        <dbReference type="Pfam" id="PF03061"/>
    </source>
</evidence>
<organism evidence="4 5">
    <name type="scientific">Chitinophaga eiseniae</name>
    <dbReference type="NCBI Taxonomy" id="634771"/>
    <lineage>
        <taxon>Bacteria</taxon>
        <taxon>Pseudomonadati</taxon>
        <taxon>Bacteroidota</taxon>
        <taxon>Chitinophagia</taxon>
        <taxon>Chitinophagales</taxon>
        <taxon>Chitinophagaceae</taxon>
        <taxon>Chitinophaga</taxon>
    </lineage>
</organism>
<accession>A0A1T4SK02</accession>
<evidence type="ECO:0000313" key="4">
    <source>
        <dbReference type="EMBL" id="SKA28539.1"/>
    </source>
</evidence>
<dbReference type="NCBIfam" id="TIGR00369">
    <property type="entry name" value="unchar_dom_1"/>
    <property type="match status" value="1"/>
</dbReference>
<keyword evidence="5" id="KW-1185">Reference proteome</keyword>
<dbReference type="PANTHER" id="PTHR21660:SF1">
    <property type="entry name" value="ACYL-COENZYME A THIOESTERASE 13"/>
    <property type="match status" value="1"/>
</dbReference>